<keyword evidence="7" id="KW-0121">Carboxypeptidase</keyword>
<dbReference type="GO" id="GO:0008239">
    <property type="term" value="F:dipeptidyl-peptidase activity"/>
    <property type="evidence" value="ECO:0007669"/>
    <property type="project" value="TreeGrafter"/>
</dbReference>
<evidence type="ECO:0000313" key="8">
    <source>
        <dbReference type="Proteomes" id="UP001218188"/>
    </source>
</evidence>
<evidence type="ECO:0000313" key="7">
    <source>
        <dbReference type="EMBL" id="KAJ7022748.1"/>
    </source>
</evidence>
<keyword evidence="8" id="KW-1185">Reference proteome</keyword>
<dbReference type="GO" id="GO:0004180">
    <property type="term" value="F:carboxypeptidase activity"/>
    <property type="evidence" value="ECO:0007669"/>
    <property type="project" value="UniProtKB-KW"/>
</dbReference>
<keyword evidence="4" id="KW-0378">Hydrolase</keyword>
<dbReference type="GO" id="GO:0006508">
    <property type="term" value="P:proteolysis"/>
    <property type="evidence" value="ECO:0007669"/>
    <property type="project" value="UniProtKB-KW"/>
</dbReference>
<evidence type="ECO:0000256" key="2">
    <source>
        <dbReference type="ARBA" id="ARBA00022670"/>
    </source>
</evidence>
<evidence type="ECO:0000256" key="6">
    <source>
        <dbReference type="SAM" id="SignalP"/>
    </source>
</evidence>
<sequence>MKQGLSVLLLGLSAQATQNVDQWRILGPQGINLWKLEKVAATAATSAKFLVQDGSYGFNHDAEDEDIVASFEAQWFRQPVDHFSKTDNATYLQRYWINTRHYKANKGGPIFVLDGGETSGVNRLSFLDTGIMEILARSTGGVGVVLEHRYYGKSIPVANFTTDNLRWLNNAQSAADSANFMANVKFTGIEEDLTAPNTPWIYYGGSYAGARAAHMKILYPDLVYGAIASSGVTHASIVNWEYMEIIRNAADPVCSTHLQKSIQTIDAILSGGRLTRPLKALFGLGGLAHDEDFASVIESPLGSWQAKCWHPDFFSTRFDEFCAALDKPPFGSGLTSLSELPYGAPERMVTLPGGLSVDLAVVNYGKYIKANVVSRCPEGFSTEECFGTYDDSKYEDVGIDQDWRLWLFQVCTEVRLSSSVSHRTLITSRRSGGYFSTAPPDPEQPRIVSKLLTLGYESKICHQAFQPGKHFSVPQLPNITIVNELGDFDIAADRLAIIDGEVDPWRPATPHSDYAFDREDTVLRPFKIIPGGVHHYDEWGLLNLADEPAEIRKIHEEMIFFVGEWLKDWKAPGKKDE</sequence>
<name>A0AAD6WPY5_9AGAR</name>
<evidence type="ECO:0000256" key="4">
    <source>
        <dbReference type="ARBA" id="ARBA00022801"/>
    </source>
</evidence>
<dbReference type="SUPFAM" id="SSF53474">
    <property type="entry name" value="alpha/beta-Hydrolases"/>
    <property type="match status" value="1"/>
</dbReference>
<evidence type="ECO:0000256" key="3">
    <source>
        <dbReference type="ARBA" id="ARBA00022729"/>
    </source>
</evidence>
<dbReference type="PANTHER" id="PTHR11010:SF117">
    <property type="entry name" value="SERINE PROTEASE 16"/>
    <property type="match status" value="1"/>
</dbReference>
<dbReference type="PANTHER" id="PTHR11010">
    <property type="entry name" value="PROTEASE S28 PRO-X CARBOXYPEPTIDASE-RELATED"/>
    <property type="match status" value="1"/>
</dbReference>
<dbReference type="Proteomes" id="UP001218188">
    <property type="component" value="Unassembled WGS sequence"/>
</dbReference>
<dbReference type="Pfam" id="PF05577">
    <property type="entry name" value="Peptidase_S28"/>
    <property type="match status" value="1"/>
</dbReference>
<accession>A0AAD6WPY5</accession>
<reference evidence="7" key="1">
    <citation type="submission" date="2023-03" db="EMBL/GenBank/DDBJ databases">
        <title>Massive genome expansion in bonnet fungi (Mycena s.s.) driven by repeated elements and novel gene families across ecological guilds.</title>
        <authorList>
            <consortium name="Lawrence Berkeley National Laboratory"/>
            <person name="Harder C.B."/>
            <person name="Miyauchi S."/>
            <person name="Viragh M."/>
            <person name="Kuo A."/>
            <person name="Thoen E."/>
            <person name="Andreopoulos B."/>
            <person name="Lu D."/>
            <person name="Skrede I."/>
            <person name="Drula E."/>
            <person name="Henrissat B."/>
            <person name="Morin E."/>
            <person name="Kohler A."/>
            <person name="Barry K."/>
            <person name="LaButti K."/>
            <person name="Morin E."/>
            <person name="Salamov A."/>
            <person name="Lipzen A."/>
            <person name="Mereny Z."/>
            <person name="Hegedus B."/>
            <person name="Baldrian P."/>
            <person name="Stursova M."/>
            <person name="Weitz H."/>
            <person name="Taylor A."/>
            <person name="Grigoriev I.V."/>
            <person name="Nagy L.G."/>
            <person name="Martin F."/>
            <person name="Kauserud H."/>
        </authorList>
    </citation>
    <scope>NUCLEOTIDE SEQUENCE</scope>
    <source>
        <strain evidence="7">CBHHK200</strain>
    </source>
</reference>
<protein>
    <submittedName>
        <fullName evidence="7">Serine carboxypeptidase S28-domain-containing protein</fullName>
    </submittedName>
</protein>
<proteinExistence type="inferred from homology"/>
<dbReference type="AlphaFoldDB" id="A0AAD6WPY5"/>
<keyword evidence="5" id="KW-0325">Glycoprotein</keyword>
<dbReference type="InterPro" id="IPR029058">
    <property type="entry name" value="AB_hydrolase_fold"/>
</dbReference>
<dbReference type="EMBL" id="JARJCM010000204">
    <property type="protein sequence ID" value="KAJ7022748.1"/>
    <property type="molecule type" value="Genomic_DNA"/>
</dbReference>
<comment type="similarity">
    <text evidence="1">Belongs to the peptidase S28 family.</text>
</comment>
<evidence type="ECO:0000256" key="1">
    <source>
        <dbReference type="ARBA" id="ARBA00011079"/>
    </source>
</evidence>
<dbReference type="InterPro" id="IPR008758">
    <property type="entry name" value="Peptidase_S28"/>
</dbReference>
<feature type="chain" id="PRO_5041946845" evidence="6">
    <location>
        <begin position="17"/>
        <end position="577"/>
    </location>
</feature>
<gene>
    <name evidence="7" type="ORF">C8F04DRAFT_1137228</name>
</gene>
<keyword evidence="2" id="KW-0645">Protease</keyword>
<dbReference type="GO" id="GO:0070008">
    <property type="term" value="F:serine-type exopeptidase activity"/>
    <property type="evidence" value="ECO:0007669"/>
    <property type="project" value="InterPro"/>
</dbReference>
<comment type="caution">
    <text evidence="7">The sequence shown here is derived from an EMBL/GenBank/DDBJ whole genome shotgun (WGS) entry which is preliminary data.</text>
</comment>
<evidence type="ECO:0000256" key="5">
    <source>
        <dbReference type="ARBA" id="ARBA00023180"/>
    </source>
</evidence>
<feature type="signal peptide" evidence="6">
    <location>
        <begin position="1"/>
        <end position="16"/>
    </location>
</feature>
<organism evidence="7 8">
    <name type="scientific">Mycena alexandri</name>
    <dbReference type="NCBI Taxonomy" id="1745969"/>
    <lineage>
        <taxon>Eukaryota</taxon>
        <taxon>Fungi</taxon>
        <taxon>Dikarya</taxon>
        <taxon>Basidiomycota</taxon>
        <taxon>Agaricomycotina</taxon>
        <taxon>Agaricomycetes</taxon>
        <taxon>Agaricomycetidae</taxon>
        <taxon>Agaricales</taxon>
        <taxon>Marasmiineae</taxon>
        <taxon>Mycenaceae</taxon>
        <taxon>Mycena</taxon>
    </lineage>
</organism>
<dbReference type="Gene3D" id="3.40.50.1820">
    <property type="entry name" value="alpha/beta hydrolase"/>
    <property type="match status" value="2"/>
</dbReference>
<keyword evidence="3 6" id="KW-0732">Signal</keyword>